<dbReference type="CDD" id="cd01130">
    <property type="entry name" value="VirB11-like_ATPase"/>
    <property type="match status" value="1"/>
</dbReference>
<protein>
    <submittedName>
        <fullName evidence="3">Type II secretion system protein E</fullName>
    </submittedName>
</protein>
<dbReference type="EMBL" id="PPTP01000001">
    <property type="protein sequence ID" value="RDB57366.1"/>
    <property type="molecule type" value="Genomic_DNA"/>
</dbReference>
<dbReference type="SUPFAM" id="SSF52540">
    <property type="entry name" value="P-loop containing nucleoside triphosphate hydrolases"/>
    <property type="match status" value="1"/>
</dbReference>
<evidence type="ECO:0000259" key="2">
    <source>
        <dbReference type="Pfam" id="PF00437"/>
    </source>
</evidence>
<dbReference type="AlphaFoldDB" id="A0A369LGL9"/>
<organism evidence="3 4">
    <name type="scientific">Senegalimassilia anaerobia</name>
    <dbReference type="NCBI Taxonomy" id="1473216"/>
    <lineage>
        <taxon>Bacteria</taxon>
        <taxon>Bacillati</taxon>
        <taxon>Actinomycetota</taxon>
        <taxon>Coriobacteriia</taxon>
        <taxon>Coriobacteriales</taxon>
        <taxon>Coriobacteriaceae</taxon>
        <taxon>Senegalimassilia</taxon>
    </lineage>
</organism>
<dbReference type="InterPro" id="IPR027417">
    <property type="entry name" value="P-loop_NTPase"/>
</dbReference>
<dbReference type="PANTHER" id="PTHR30486:SF15">
    <property type="entry name" value="TYPE II_IV SECRETION SYSTEM ATPASE"/>
    <property type="match status" value="1"/>
</dbReference>
<comment type="similarity">
    <text evidence="1">Belongs to the GSP E family.</text>
</comment>
<reference evidence="3 4" key="1">
    <citation type="journal article" date="2018" name="Elife">
        <title>Discovery and characterization of a prevalent human gut bacterial enzyme sufficient for the inactivation of a family of plant toxins.</title>
        <authorList>
            <person name="Koppel N."/>
            <person name="Bisanz J.E."/>
            <person name="Pandelia M.E."/>
            <person name="Turnbaugh P.J."/>
            <person name="Balskus E.P."/>
        </authorList>
    </citation>
    <scope>NUCLEOTIDE SEQUENCE [LARGE SCALE GENOMIC DNA]</scope>
    <source>
        <strain evidence="4">anaerobia AP69FAA</strain>
    </source>
</reference>
<dbReference type="GO" id="GO:0016887">
    <property type="term" value="F:ATP hydrolysis activity"/>
    <property type="evidence" value="ECO:0007669"/>
    <property type="project" value="InterPro"/>
</dbReference>
<feature type="domain" description="Bacterial type II secretion system protein E" evidence="2">
    <location>
        <begin position="96"/>
        <end position="373"/>
    </location>
</feature>
<comment type="caution">
    <text evidence="3">The sequence shown here is derived from an EMBL/GenBank/DDBJ whole genome shotgun (WGS) entry which is preliminary data.</text>
</comment>
<evidence type="ECO:0000313" key="3">
    <source>
        <dbReference type="EMBL" id="RDB57366.1"/>
    </source>
</evidence>
<dbReference type="Proteomes" id="UP000253792">
    <property type="component" value="Unassembled WGS sequence"/>
</dbReference>
<keyword evidence="4" id="KW-1185">Reference proteome</keyword>
<proteinExistence type="inferred from homology"/>
<name>A0A369LGL9_9ACTN</name>
<gene>
    <name evidence="3" type="ORF">C1880_00615</name>
</gene>
<dbReference type="InterPro" id="IPR050921">
    <property type="entry name" value="T4SS_GSP_E_ATPase"/>
</dbReference>
<dbReference type="Gene3D" id="3.40.50.300">
    <property type="entry name" value="P-loop containing nucleotide triphosphate hydrolases"/>
    <property type="match status" value="1"/>
</dbReference>
<sequence>MPSRRPTMLSRDLLPLERAVYRAAREQLSSDNQAEQTGIDAEQRDHAAAAVIGPIIDDPALYGLMPERHSDQSGRIYDDAYQDVLRAVINDLYYFGPLEDLLYDESLSEIMVNAPDAVWIERDGRLWLTDVCFEDDDHVKFIIDRIAAGMNRRCDEASPLCDCTIVRPGTPFNGSRVNASLKGVAVDHNIITIRKFRKDALTPEALMANGSFDRRMLEIMRAIVEGRMSTIVAGGTGSGKTTLLNAISLYIPHEERIITIEDTPELRLNQPHVIRMETRDANVEGKGLITYRDLVTNALRQRPDRIIVGECRDAAAFDMLQAMTTGHDGSLTTIHADNCREVPVRLRTLVQQANTGMSSREILEYISQAIDFIIYTERSHGVRRVTEIAEVQGMQGDVVTIAPIVRFEHDPNDPEHSGWFVPTGERFMRRHIEKMANEGVYVSDDWFNPQAVF</sequence>
<evidence type="ECO:0000313" key="4">
    <source>
        <dbReference type="Proteomes" id="UP000253792"/>
    </source>
</evidence>
<dbReference type="OrthoDB" id="9810761at2"/>
<dbReference type="PANTHER" id="PTHR30486">
    <property type="entry name" value="TWITCHING MOTILITY PROTEIN PILT"/>
    <property type="match status" value="1"/>
</dbReference>
<dbReference type="Gene3D" id="3.30.450.380">
    <property type="match status" value="1"/>
</dbReference>
<evidence type="ECO:0000256" key="1">
    <source>
        <dbReference type="ARBA" id="ARBA00006611"/>
    </source>
</evidence>
<accession>A0A369LGL9</accession>
<dbReference type="Pfam" id="PF00437">
    <property type="entry name" value="T2SSE"/>
    <property type="match status" value="1"/>
</dbReference>
<dbReference type="InterPro" id="IPR001482">
    <property type="entry name" value="T2SS/T4SS_dom"/>
</dbReference>